<dbReference type="InterPro" id="IPR051257">
    <property type="entry name" value="Diverse_CBS-Domain"/>
</dbReference>
<evidence type="ECO:0000313" key="5">
    <source>
        <dbReference type="EMBL" id="HBK52777.1"/>
    </source>
</evidence>
<dbReference type="InterPro" id="IPR045865">
    <property type="entry name" value="ACT-like_dom_sf"/>
</dbReference>
<gene>
    <name evidence="5" type="ORF">DDZ44_02420</name>
</gene>
<dbReference type="SUPFAM" id="SSF55021">
    <property type="entry name" value="ACT-like"/>
    <property type="match status" value="1"/>
</dbReference>
<evidence type="ECO:0000256" key="2">
    <source>
        <dbReference type="PROSITE-ProRule" id="PRU00703"/>
    </source>
</evidence>
<dbReference type="CDD" id="cd04584">
    <property type="entry name" value="CBS_pair_AcuB_like"/>
    <property type="match status" value="1"/>
</dbReference>
<name>A0A354YX28_9FIRM</name>
<dbReference type="SUPFAM" id="SSF54631">
    <property type="entry name" value="CBS-domain pair"/>
    <property type="match status" value="1"/>
</dbReference>
<feature type="domain" description="CBS" evidence="3">
    <location>
        <begin position="7"/>
        <end position="62"/>
    </location>
</feature>
<feature type="domain" description="CBS" evidence="3">
    <location>
        <begin position="80"/>
        <end position="138"/>
    </location>
</feature>
<reference evidence="5 6" key="1">
    <citation type="journal article" date="2018" name="Nat. Biotechnol.">
        <title>A standardized bacterial taxonomy based on genome phylogeny substantially revises the tree of life.</title>
        <authorList>
            <person name="Parks D.H."/>
            <person name="Chuvochina M."/>
            <person name="Waite D.W."/>
            <person name="Rinke C."/>
            <person name="Skarshewski A."/>
            <person name="Chaumeil P.A."/>
            <person name="Hugenholtz P."/>
        </authorList>
    </citation>
    <scope>NUCLEOTIDE SEQUENCE [LARGE SCALE GENOMIC DNA]</scope>
    <source>
        <strain evidence="5">UBA10948</strain>
    </source>
</reference>
<dbReference type="RefSeq" id="WP_061212974.1">
    <property type="nucleotide sequence ID" value="NZ_DCDX01000182.1"/>
</dbReference>
<evidence type="ECO:0000259" key="4">
    <source>
        <dbReference type="PROSITE" id="PS51671"/>
    </source>
</evidence>
<dbReference type="PANTHER" id="PTHR43080">
    <property type="entry name" value="CBS DOMAIN-CONTAINING PROTEIN CBSX3, MITOCHONDRIAL"/>
    <property type="match status" value="1"/>
</dbReference>
<evidence type="ECO:0000256" key="1">
    <source>
        <dbReference type="ARBA" id="ARBA00023122"/>
    </source>
</evidence>
<protein>
    <submittedName>
        <fullName evidence="5">CBS domain-containing protein</fullName>
    </submittedName>
</protein>
<dbReference type="InterPro" id="IPR002912">
    <property type="entry name" value="ACT_dom"/>
</dbReference>
<dbReference type="STRING" id="378794.GCA_001570625_00393"/>
<dbReference type="AlphaFoldDB" id="A0A354YX28"/>
<dbReference type="Pfam" id="PF01842">
    <property type="entry name" value="ACT"/>
    <property type="match status" value="1"/>
</dbReference>
<dbReference type="InterPro" id="IPR000644">
    <property type="entry name" value="CBS_dom"/>
</dbReference>
<proteinExistence type="predicted"/>
<feature type="domain" description="ACT" evidence="4">
    <location>
        <begin position="144"/>
        <end position="220"/>
    </location>
</feature>
<dbReference type="Proteomes" id="UP000263273">
    <property type="component" value="Unassembled WGS sequence"/>
</dbReference>
<keyword evidence="1 2" id="KW-0129">CBS domain</keyword>
<dbReference type="PANTHER" id="PTHR43080:SF2">
    <property type="entry name" value="CBS DOMAIN-CONTAINING PROTEIN"/>
    <property type="match status" value="1"/>
</dbReference>
<sequence length="220" mass="24887">MKVKDRMSEDVITVEMNTSLTEAFRLMKENNIRRLPVVDKGRLTGIITLTDLNQAAPSSATSLSIHELNYLLARTKIKDIVPKKQKVLTIGPENYIETAAKIMRENKVSGLPVLEQDKLVGIVTETDIFDALIDILGVNRAHSRIDCFVKDRPGSLAEVTGLIAEKSINILNAVVYFDNKSQRYKMILRIEDLKYEPLLEELQKRGYEIESVIVRESGEE</sequence>
<dbReference type="PROSITE" id="PS51671">
    <property type="entry name" value="ACT"/>
    <property type="match status" value="1"/>
</dbReference>
<dbReference type="Pfam" id="PF00571">
    <property type="entry name" value="CBS"/>
    <property type="match status" value="2"/>
</dbReference>
<accession>A0A354YX28</accession>
<dbReference type="PROSITE" id="PS51371">
    <property type="entry name" value="CBS"/>
    <property type="match status" value="2"/>
</dbReference>
<dbReference type="InterPro" id="IPR046342">
    <property type="entry name" value="CBS_dom_sf"/>
</dbReference>
<dbReference type="Gene3D" id="3.10.580.10">
    <property type="entry name" value="CBS-domain"/>
    <property type="match status" value="1"/>
</dbReference>
<evidence type="ECO:0000313" key="6">
    <source>
        <dbReference type="Proteomes" id="UP000263273"/>
    </source>
</evidence>
<comment type="caution">
    <text evidence="5">The sequence shown here is derived from an EMBL/GenBank/DDBJ whole genome shotgun (WGS) entry which is preliminary data.</text>
</comment>
<dbReference type="Gene3D" id="3.30.70.260">
    <property type="match status" value="1"/>
</dbReference>
<organism evidence="5 6">
    <name type="scientific">Syntrophomonas wolfei</name>
    <dbReference type="NCBI Taxonomy" id="863"/>
    <lineage>
        <taxon>Bacteria</taxon>
        <taxon>Bacillati</taxon>
        <taxon>Bacillota</taxon>
        <taxon>Clostridia</taxon>
        <taxon>Eubacteriales</taxon>
        <taxon>Syntrophomonadaceae</taxon>
        <taxon>Syntrophomonas</taxon>
    </lineage>
</organism>
<dbReference type="SMART" id="SM00116">
    <property type="entry name" value="CBS"/>
    <property type="match status" value="2"/>
</dbReference>
<evidence type="ECO:0000259" key="3">
    <source>
        <dbReference type="PROSITE" id="PS51371"/>
    </source>
</evidence>
<dbReference type="EMBL" id="DNZF01000052">
    <property type="protein sequence ID" value="HBK52777.1"/>
    <property type="molecule type" value="Genomic_DNA"/>
</dbReference>